<accession>A0A420ECI1</accession>
<dbReference type="Gene3D" id="3.20.20.140">
    <property type="entry name" value="Metal-dependent hydrolases"/>
    <property type="match status" value="1"/>
</dbReference>
<feature type="domain" description="Amidohydrolase 3" evidence="1">
    <location>
        <begin position="289"/>
        <end position="512"/>
    </location>
</feature>
<dbReference type="SUPFAM" id="SSF51338">
    <property type="entry name" value="Composite domain of metallo-dependent hydrolases"/>
    <property type="match status" value="1"/>
</dbReference>
<evidence type="ECO:0000313" key="3">
    <source>
        <dbReference type="Proteomes" id="UP000286482"/>
    </source>
</evidence>
<dbReference type="InterPro" id="IPR011059">
    <property type="entry name" value="Metal-dep_hydrolase_composite"/>
</dbReference>
<protein>
    <submittedName>
        <fullName evidence="2">D-glutamate deacylase</fullName>
    </submittedName>
</protein>
<organism evidence="2 3">
    <name type="scientific">Alginatibacterium sediminis</name>
    <dbReference type="NCBI Taxonomy" id="2164068"/>
    <lineage>
        <taxon>Bacteria</taxon>
        <taxon>Pseudomonadati</taxon>
        <taxon>Pseudomonadota</taxon>
        <taxon>Gammaproteobacteria</taxon>
        <taxon>Alteromonadales</taxon>
        <taxon>Alteromonadaceae</taxon>
        <taxon>Alginatibacterium</taxon>
    </lineage>
</organism>
<dbReference type="InterPro" id="IPR050138">
    <property type="entry name" value="DHOase/Allantoinase_Hydrolase"/>
</dbReference>
<keyword evidence="3" id="KW-1185">Reference proteome</keyword>
<dbReference type="GO" id="GO:0005737">
    <property type="term" value="C:cytoplasm"/>
    <property type="evidence" value="ECO:0007669"/>
    <property type="project" value="TreeGrafter"/>
</dbReference>
<name>A0A420ECI1_9ALTE</name>
<comment type="caution">
    <text evidence="2">The sequence shown here is derived from an EMBL/GenBank/DDBJ whole genome shotgun (WGS) entry which is preliminary data.</text>
</comment>
<dbReference type="Gene3D" id="3.30.1490.130">
    <property type="entry name" value="D-aminoacylase. Domain 3"/>
    <property type="match status" value="1"/>
</dbReference>
<reference evidence="2 3" key="1">
    <citation type="submission" date="2018-09" db="EMBL/GenBank/DDBJ databases">
        <authorList>
            <person name="Wang Z."/>
        </authorList>
    </citation>
    <scope>NUCLEOTIDE SEQUENCE [LARGE SCALE GENOMIC DNA]</scope>
    <source>
        <strain evidence="2 3">ALS 81</strain>
    </source>
</reference>
<gene>
    <name evidence="2" type="ORF">DBZ36_08415</name>
</gene>
<dbReference type="GO" id="GO:0016811">
    <property type="term" value="F:hydrolase activity, acting on carbon-nitrogen (but not peptide) bonds, in linear amides"/>
    <property type="evidence" value="ECO:0007669"/>
    <property type="project" value="InterPro"/>
</dbReference>
<dbReference type="Pfam" id="PF07969">
    <property type="entry name" value="Amidohydro_3"/>
    <property type="match status" value="1"/>
</dbReference>
<dbReference type="AlphaFoldDB" id="A0A420ECI1"/>
<dbReference type="EMBL" id="RAQO01000005">
    <property type="protein sequence ID" value="RKF18429.1"/>
    <property type="molecule type" value="Genomic_DNA"/>
</dbReference>
<dbReference type="GO" id="GO:0004038">
    <property type="term" value="F:allantoinase activity"/>
    <property type="evidence" value="ECO:0007669"/>
    <property type="project" value="TreeGrafter"/>
</dbReference>
<dbReference type="InterPro" id="IPR032466">
    <property type="entry name" value="Metal_Hydrolase"/>
</dbReference>
<evidence type="ECO:0000313" key="2">
    <source>
        <dbReference type="EMBL" id="RKF18429.1"/>
    </source>
</evidence>
<evidence type="ECO:0000259" key="1">
    <source>
        <dbReference type="Pfam" id="PF07969"/>
    </source>
</evidence>
<dbReference type="InterPro" id="IPR013108">
    <property type="entry name" value="Amidohydro_3"/>
</dbReference>
<dbReference type="PANTHER" id="PTHR43668:SF2">
    <property type="entry name" value="ALLANTOINASE"/>
    <property type="match status" value="1"/>
</dbReference>
<proteinExistence type="predicted"/>
<dbReference type="SUPFAM" id="SSF51556">
    <property type="entry name" value="Metallo-dependent hydrolases"/>
    <property type="match status" value="1"/>
</dbReference>
<dbReference type="Gene3D" id="2.30.40.10">
    <property type="entry name" value="Urease, subunit C, domain 1"/>
    <property type="match status" value="1"/>
</dbReference>
<dbReference type="InterPro" id="IPR023100">
    <property type="entry name" value="D-aminoacylase_insert_dom_sf"/>
</dbReference>
<dbReference type="Proteomes" id="UP000286482">
    <property type="component" value="Unassembled WGS sequence"/>
</dbReference>
<dbReference type="GO" id="GO:0006145">
    <property type="term" value="P:purine nucleobase catabolic process"/>
    <property type="evidence" value="ECO:0007669"/>
    <property type="project" value="TreeGrafter"/>
</dbReference>
<sequence length="530" mass="57263">MKFSAIRYIGIMMRIKNSLTPLALAITLISVGVYAQDYDIAILNGRVMDPETGFDKVANVGVKDGKIAVITQQDISADEVIQAQGHVVAPGFIDTHSHSSHIPFGQKLQLRDGVTTPLELEIGVYPVSEYYEKMEGRSQTNFGATVSAAGIREKIVNPEYNSTTGSIVQDVFDAKSHEHSHVTMEVQTFVPNSEQVEQISQMVEQGVKEGALGVGVPVGYMSKGATSKEMLSWQKIAADNGMSTFLHGRFSSQMPDTTGVLGFQEMISSVGIYGGGLLIQHIHQQALNKTPEALEMVADARKAGLKVSAEVYPYYQGATIVGADYLVPENYGPNMGRSYEDIIEVETMKPLTKDRYEALVETDPGTSVIFAGISEEGLNDALADPTTLIASDAMPLTISSTGDMAIDWHTSYEDVQGHPRAAGTHAKVLRLTREKNIMPLMTAVSKMTYMPAKFLEENGVKTMNNKGRMQVNKDADITIFDPAGVQDNSTLTAAGLPSTGIPYVLVNGTVVVKDSKVLEGVYPGLAVKSN</sequence>
<dbReference type="PANTHER" id="PTHR43668">
    <property type="entry name" value="ALLANTOINASE"/>
    <property type="match status" value="1"/>
</dbReference>
<dbReference type="NCBIfam" id="NF006560">
    <property type="entry name" value="PRK09061.1"/>
    <property type="match status" value="1"/>
</dbReference>